<dbReference type="PROSITE" id="PS51471">
    <property type="entry name" value="FE2OG_OXY"/>
    <property type="match status" value="1"/>
</dbReference>
<dbReference type="InterPro" id="IPR005123">
    <property type="entry name" value="Oxoglu/Fe-dep_dioxygenase_dom"/>
</dbReference>
<dbReference type="InterPro" id="IPR044862">
    <property type="entry name" value="Pro_4_hyd_alph_FE2OG_OXY"/>
</dbReference>
<dbReference type="AlphaFoldDB" id="A0A939K9Q1"/>
<feature type="domain" description="Fe2OG dioxygenase" evidence="8">
    <location>
        <begin position="78"/>
        <end position="178"/>
    </location>
</feature>
<keyword evidence="3 7" id="KW-0847">Vitamin C</keyword>
<dbReference type="EMBL" id="JAFNME010000006">
    <property type="protein sequence ID" value="MBO1249060.1"/>
    <property type="molecule type" value="Genomic_DNA"/>
</dbReference>
<dbReference type="Pfam" id="PF18331">
    <property type="entry name" value="PKHD_C"/>
    <property type="match status" value="1"/>
</dbReference>
<evidence type="ECO:0000313" key="10">
    <source>
        <dbReference type="Proteomes" id="UP000664731"/>
    </source>
</evidence>
<feature type="binding site" evidence="7">
    <location>
        <position position="96"/>
    </location>
    <ligand>
        <name>Fe cation</name>
        <dbReference type="ChEBI" id="CHEBI:24875"/>
    </ligand>
</feature>
<evidence type="ECO:0000256" key="7">
    <source>
        <dbReference type="HAMAP-Rule" id="MF_00657"/>
    </source>
</evidence>
<feature type="binding site" evidence="7">
    <location>
        <position position="98"/>
    </location>
    <ligand>
        <name>Fe cation</name>
        <dbReference type="ChEBI" id="CHEBI:24875"/>
    </ligand>
</feature>
<dbReference type="Pfam" id="PF13640">
    <property type="entry name" value="2OG-FeII_Oxy_3"/>
    <property type="match status" value="1"/>
</dbReference>
<dbReference type="Gene3D" id="2.60.120.620">
    <property type="entry name" value="q2cbj1_9rhob like domain"/>
    <property type="match status" value="1"/>
</dbReference>
<dbReference type="GO" id="GO:0031418">
    <property type="term" value="F:L-ascorbic acid binding"/>
    <property type="evidence" value="ECO:0007669"/>
    <property type="project" value="UniProtKB-KW"/>
</dbReference>
<dbReference type="Proteomes" id="UP000664731">
    <property type="component" value="Unassembled WGS sequence"/>
</dbReference>
<keyword evidence="6 7" id="KW-0408">Iron</keyword>
<dbReference type="GO" id="GO:0005506">
    <property type="term" value="F:iron ion binding"/>
    <property type="evidence" value="ECO:0007669"/>
    <property type="project" value="UniProtKB-UniRule"/>
</dbReference>
<evidence type="ECO:0000256" key="6">
    <source>
        <dbReference type="ARBA" id="ARBA00023004"/>
    </source>
</evidence>
<comment type="caution">
    <text evidence="9">The sequence shown here is derived from an EMBL/GenBank/DDBJ whole genome shotgun (WGS) entry which is preliminary data.</text>
</comment>
<dbReference type="InterPro" id="IPR041097">
    <property type="entry name" value="PKHD_C"/>
</dbReference>
<accession>A0A939K9Q1</accession>
<dbReference type="GO" id="GO:0006879">
    <property type="term" value="P:intracellular iron ion homeostasis"/>
    <property type="evidence" value="ECO:0007669"/>
    <property type="project" value="TreeGrafter"/>
</dbReference>
<organism evidence="9 10">
    <name type="scientific">Comamonas denitrificans</name>
    <dbReference type="NCBI Taxonomy" id="117506"/>
    <lineage>
        <taxon>Bacteria</taxon>
        <taxon>Pseudomonadati</taxon>
        <taxon>Pseudomonadota</taxon>
        <taxon>Betaproteobacteria</taxon>
        <taxon>Burkholderiales</taxon>
        <taxon>Comamonadaceae</taxon>
        <taxon>Comamonas</taxon>
    </lineage>
</organism>
<gene>
    <name evidence="9" type="ORF">J1777_04280</name>
</gene>
<protein>
    <submittedName>
        <fullName evidence="9">Fe2+-dependent dioxygenase</fullName>
    </submittedName>
</protein>
<proteinExistence type="inferred from homology"/>
<dbReference type="Gene3D" id="4.10.860.20">
    <property type="entry name" value="Rabenosyn, Rab binding domain"/>
    <property type="match status" value="1"/>
</dbReference>
<dbReference type="NCBIfam" id="NF003975">
    <property type="entry name" value="PRK05467.1-4"/>
    <property type="match status" value="1"/>
</dbReference>
<comment type="cofactor">
    <cofactor evidence="1 7">
        <name>L-ascorbate</name>
        <dbReference type="ChEBI" id="CHEBI:38290"/>
    </cofactor>
</comment>
<reference evidence="9" key="1">
    <citation type="submission" date="2021-03" db="EMBL/GenBank/DDBJ databases">
        <title>Comamonas denitrificans.</title>
        <authorList>
            <person name="Finster K."/>
        </authorList>
    </citation>
    <scope>NUCLEOTIDE SEQUENCE</scope>
    <source>
        <strain evidence="9">MM2021_4</strain>
    </source>
</reference>
<dbReference type="GO" id="GO:0016706">
    <property type="term" value="F:2-oxoglutarate-dependent dioxygenase activity"/>
    <property type="evidence" value="ECO:0007669"/>
    <property type="project" value="UniProtKB-UniRule"/>
</dbReference>
<dbReference type="PANTHER" id="PTHR41536:SF1">
    <property type="entry name" value="PKHD-TYPE HYDROXYLASE YBIX"/>
    <property type="match status" value="1"/>
</dbReference>
<keyword evidence="4 7" id="KW-0223">Dioxygenase</keyword>
<dbReference type="PANTHER" id="PTHR41536">
    <property type="entry name" value="PKHD-TYPE HYDROXYLASE YBIX"/>
    <property type="match status" value="1"/>
</dbReference>
<sequence>MLLRIPALLTPEEVATCRQTLEQAPWEDGRATAGQLAAQVKHNLQLPLASEAAKTLGEFLLNKLAHNPLYLSAVLPLKVLPPRFNRYEGGGTYGNHIDNALFALPGTASKLRSDVSTTVFLSNPDEYEGGELVIEDTFGHQSVKLAAGDAIVYPGTSLHRVNPVAKGTRYGSFFWAQSLISSAEKRRLLFDLDQSIQALTADCPAHPKISALSGTYHNLLRMWSQT</sequence>
<evidence type="ECO:0000256" key="2">
    <source>
        <dbReference type="ARBA" id="ARBA00022723"/>
    </source>
</evidence>
<dbReference type="NCBIfam" id="NF003974">
    <property type="entry name" value="PRK05467.1-3"/>
    <property type="match status" value="1"/>
</dbReference>
<dbReference type="RefSeq" id="WP_207574604.1">
    <property type="nucleotide sequence ID" value="NZ_JAFNME010000006.1"/>
</dbReference>
<keyword evidence="5 7" id="KW-0560">Oxidoreductase</keyword>
<dbReference type="InterPro" id="IPR023550">
    <property type="entry name" value="PKHD_hydroxylase"/>
</dbReference>
<evidence type="ECO:0000256" key="1">
    <source>
        <dbReference type="ARBA" id="ARBA00001961"/>
    </source>
</evidence>
<keyword evidence="10" id="KW-1185">Reference proteome</keyword>
<feature type="binding site" evidence="7">
    <location>
        <position position="159"/>
    </location>
    <ligand>
        <name>Fe cation</name>
        <dbReference type="ChEBI" id="CHEBI:24875"/>
    </ligand>
</feature>
<evidence type="ECO:0000256" key="3">
    <source>
        <dbReference type="ARBA" id="ARBA00022896"/>
    </source>
</evidence>
<evidence type="ECO:0000256" key="4">
    <source>
        <dbReference type="ARBA" id="ARBA00022964"/>
    </source>
</evidence>
<evidence type="ECO:0000256" key="5">
    <source>
        <dbReference type="ARBA" id="ARBA00023002"/>
    </source>
</evidence>
<comment type="cofactor">
    <cofactor evidence="7">
        <name>Fe(2+)</name>
        <dbReference type="ChEBI" id="CHEBI:29033"/>
    </cofactor>
    <text evidence="7">Binds 1 Fe(2+) ion per subunit.</text>
</comment>
<dbReference type="GO" id="GO:0006974">
    <property type="term" value="P:DNA damage response"/>
    <property type="evidence" value="ECO:0007669"/>
    <property type="project" value="TreeGrafter"/>
</dbReference>
<dbReference type="SMART" id="SM00702">
    <property type="entry name" value="P4Hc"/>
    <property type="match status" value="1"/>
</dbReference>
<feature type="binding site" evidence="7">
    <location>
        <position position="169"/>
    </location>
    <ligand>
        <name>2-oxoglutarate</name>
        <dbReference type="ChEBI" id="CHEBI:16810"/>
    </ligand>
</feature>
<evidence type="ECO:0000259" key="8">
    <source>
        <dbReference type="PROSITE" id="PS51471"/>
    </source>
</evidence>
<name>A0A939K9Q1_9BURK</name>
<evidence type="ECO:0000313" key="9">
    <source>
        <dbReference type="EMBL" id="MBO1249060.1"/>
    </source>
</evidence>
<dbReference type="InterPro" id="IPR006620">
    <property type="entry name" value="Pro_4_hyd_alph"/>
</dbReference>
<dbReference type="HAMAP" id="MF_00657">
    <property type="entry name" value="Hydroxyl_YbiX"/>
    <property type="match status" value="1"/>
</dbReference>
<keyword evidence="2 7" id="KW-0479">Metal-binding</keyword>